<name>A0ABT4AQP0_9BACT</name>
<evidence type="ECO:0000256" key="6">
    <source>
        <dbReference type="ARBA" id="ARBA00022801"/>
    </source>
</evidence>
<evidence type="ECO:0000313" key="10">
    <source>
        <dbReference type="Proteomes" id="UP001207654"/>
    </source>
</evidence>
<keyword evidence="3" id="KW-0808">Transferase</keyword>
<dbReference type="Pfam" id="PF06745">
    <property type="entry name" value="ATPase"/>
    <property type="match status" value="2"/>
</dbReference>
<accession>A0ABT4AQP0</accession>
<keyword evidence="6" id="KW-0378">Hydrolase</keyword>
<organism evidence="9 10">
    <name type="scientific">Archangium lansingense</name>
    <dbReference type="NCBI Taxonomy" id="2995310"/>
    <lineage>
        <taxon>Bacteria</taxon>
        <taxon>Pseudomonadati</taxon>
        <taxon>Myxococcota</taxon>
        <taxon>Myxococcia</taxon>
        <taxon>Myxococcales</taxon>
        <taxon>Cystobacterineae</taxon>
        <taxon>Archangiaceae</taxon>
        <taxon>Archangium</taxon>
    </lineage>
</organism>
<proteinExistence type="predicted"/>
<protein>
    <recommendedName>
        <fullName evidence="1">non-specific serine/threonine protein kinase</fullName>
        <ecNumber evidence="1">2.7.11.1</ecNumber>
    </recommendedName>
</protein>
<evidence type="ECO:0000256" key="2">
    <source>
        <dbReference type="ARBA" id="ARBA00022553"/>
    </source>
</evidence>
<dbReference type="PANTHER" id="PTHR42926:SF1">
    <property type="entry name" value="CIRCADIAN CLOCK OSCILLATOR PROTEIN KAIC 1"/>
    <property type="match status" value="1"/>
</dbReference>
<evidence type="ECO:0000256" key="1">
    <source>
        <dbReference type="ARBA" id="ARBA00012513"/>
    </source>
</evidence>
<dbReference type="InterPro" id="IPR027417">
    <property type="entry name" value="P-loop_NTPase"/>
</dbReference>
<dbReference type="InterPro" id="IPR051347">
    <property type="entry name" value="Circadian_clock_KaiC-rel"/>
</dbReference>
<dbReference type="EMBL" id="JAPNKA010000001">
    <property type="protein sequence ID" value="MCY1083107.1"/>
    <property type="molecule type" value="Genomic_DNA"/>
</dbReference>
<keyword evidence="2" id="KW-0597">Phosphoprotein</keyword>
<keyword evidence="4" id="KW-0677">Repeat</keyword>
<feature type="domain" description="KaiC" evidence="8">
    <location>
        <begin position="11"/>
        <end position="240"/>
    </location>
</feature>
<dbReference type="PROSITE" id="PS51146">
    <property type="entry name" value="KAIC"/>
    <property type="match status" value="2"/>
</dbReference>
<dbReference type="InterPro" id="IPR014774">
    <property type="entry name" value="KaiC-like_dom"/>
</dbReference>
<dbReference type="SUPFAM" id="SSF52540">
    <property type="entry name" value="P-loop containing nucleoside triphosphate hydrolases"/>
    <property type="match status" value="2"/>
</dbReference>
<dbReference type="RefSeq" id="WP_267541651.1">
    <property type="nucleotide sequence ID" value="NZ_JAPNKA010000001.1"/>
</dbReference>
<dbReference type="PIRSF" id="PIRSF039117">
    <property type="entry name" value="KaiC"/>
    <property type="match status" value="1"/>
</dbReference>
<feature type="compositionally biased region" description="Basic residues" evidence="7">
    <location>
        <begin position="485"/>
        <end position="498"/>
    </location>
</feature>
<dbReference type="Proteomes" id="UP001207654">
    <property type="component" value="Unassembled WGS sequence"/>
</dbReference>
<evidence type="ECO:0000259" key="8">
    <source>
        <dbReference type="PROSITE" id="PS51146"/>
    </source>
</evidence>
<evidence type="ECO:0000313" key="9">
    <source>
        <dbReference type="EMBL" id="MCY1083107.1"/>
    </source>
</evidence>
<dbReference type="Gene3D" id="3.40.50.300">
    <property type="entry name" value="P-loop containing nucleotide triphosphate hydrolases"/>
    <property type="match status" value="2"/>
</dbReference>
<keyword evidence="5" id="KW-0418">Kinase</keyword>
<evidence type="ECO:0000256" key="7">
    <source>
        <dbReference type="SAM" id="MobiDB-lite"/>
    </source>
</evidence>
<dbReference type="InterPro" id="IPR010624">
    <property type="entry name" value="KaiC_dom"/>
</dbReference>
<comment type="caution">
    <text evidence="9">The sequence shown here is derived from an EMBL/GenBank/DDBJ whole genome shotgun (WGS) entry which is preliminary data.</text>
</comment>
<feature type="region of interest" description="Disordered" evidence="7">
    <location>
        <begin position="478"/>
        <end position="498"/>
    </location>
</feature>
<sequence length="498" mass="55262">MSESTVERPQERIPTGVPGLDIVLHGGLLRGGVYMLQGRPGAGKTILTNQMCFHHAAQGGRVLYSTLLAETHERLLFNLEPLSFFDTSRIPEQIAYLSAFSTLEQGGLKGLVEVLRREARARKSTLLVVDGLVTAEESAQSKREFKKFIHELQIHANLVGCTILLLTSSSAEPVGPEHTMVDGVLELFDNRLGRRAERELEVRKFRGSSYLRGGHAFQITQDGIVVHPRIEALLQNPSRQDPCKRERVSTGVAQLDKMLNGGLPCASTSVLFGPTGAGKTTFGLHFLDESSKSEPGLLFGFYETPPRLLLKAKALGLGLEKKQQQGVFDMMWHSPTERILDGLGNKLLQAVRERGVKRLFIDGVDGFQQSAAYPERISHFLAALTNELRVLGVTTLYTSELQEMFSQQVILPISGISSLVENIFFLRFVELHSKLHRMLSVVKMRDSDYDSSLQEYRITSRGITLAAETFQGAQSVLTGDAKPATRPRRKGLLKKRSR</sequence>
<evidence type="ECO:0000256" key="5">
    <source>
        <dbReference type="ARBA" id="ARBA00022777"/>
    </source>
</evidence>
<gene>
    <name evidence="9" type="ORF">OV287_52590</name>
</gene>
<keyword evidence="10" id="KW-1185">Reference proteome</keyword>
<feature type="domain" description="KaiC" evidence="8">
    <location>
        <begin position="246"/>
        <end position="480"/>
    </location>
</feature>
<dbReference type="PANTHER" id="PTHR42926">
    <property type="match status" value="1"/>
</dbReference>
<dbReference type="SMART" id="SM00382">
    <property type="entry name" value="AAA"/>
    <property type="match status" value="2"/>
</dbReference>
<dbReference type="InterPro" id="IPR030665">
    <property type="entry name" value="KaiC"/>
</dbReference>
<dbReference type="InterPro" id="IPR003593">
    <property type="entry name" value="AAA+_ATPase"/>
</dbReference>
<evidence type="ECO:0000256" key="4">
    <source>
        <dbReference type="ARBA" id="ARBA00022737"/>
    </source>
</evidence>
<dbReference type="EC" id="2.7.11.1" evidence="1"/>
<reference evidence="9 10" key="1">
    <citation type="submission" date="2022-11" db="EMBL/GenBank/DDBJ databases">
        <title>Minimal conservation of predation-associated metabolite biosynthetic gene clusters underscores biosynthetic potential of Myxococcota including descriptions for ten novel species: Archangium lansinium sp. nov., Myxococcus landrumus sp. nov., Nannocystis bai.</title>
        <authorList>
            <person name="Ahearne A."/>
            <person name="Stevens C."/>
            <person name="Phillips K."/>
        </authorList>
    </citation>
    <scope>NUCLEOTIDE SEQUENCE [LARGE SCALE GENOMIC DNA]</scope>
    <source>
        <strain evidence="9 10">MIWBW</strain>
    </source>
</reference>
<evidence type="ECO:0000256" key="3">
    <source>
        <dbReference type="ARBA" id="ARBA00022679"/>
    </source>
</evidence>